<dbReference type="EMBL" id="DRYK01000089">
    <property type="protein sequence ID" value="HHP68494.1"/>
    <property type="molecule type" value="Genomic_DNA"/>
</dbReference>
<comment type="caution">
    <text evidence="1">The sequence shown here is derived from an EMBL/GenBank/DDBJ whole genome shotgun (WGS) entry which is preliminary data.</text>
</comment>
<protein>
    <submittedName>
        <fullName evidence="1">Methionine synthase</fullName>
    </submittedName>
</protein>
<organism evidence="1">
    <name type="scientific">Thermogladius calderae</name>
    <dbReference type="NCBI Taxonomy" id="1200300"/>
    <lineage>
        <taxon>Archaea</taxon>
        <taxon>Thermoproteota</taxon>
        <taxon>Thermoprotei</taxon>
        <taxon>Desulfurococcales</taxon>
        <taxon>Desulfurococcaceae</taxon>
        <taxon>Thermogladius</taxon>
    </lineage>
</organism>
<dbReference type="SUPFAM" id="SSF51726">
    <property type="entry name" value="UROD/MetE-like"/>
    <property type="match status" value="1"/>
</dbReference>
<dbReference type="InterPro" id="IPR038071">
    <property type="entry name" value="UROD/MetE-like_sf"/>
</dbReference>
<accession>A0A7J3Y0H4</accession>
<sequence>MKGVLMKTSHVGSFPLEYTMENVRRVALDLREIGLDVPPYPQLRNFVDIYMEPLVKRNLVSAKNGEYHITTWPTNVDFFFEGNIVEAEFFSDYAKTLGFKWLRAPVTGPFTLSSKIYLREGGGLEATGLTDVVFVKSMAKYVNSVLKYMEKLGYNYLFIDEPILGVLVGSRRLLFNWSEKDVEAVLETVFTNIGGLHGIHVCGRISRKLFNILAESPSLQILNFEFHDSPENIDVIDPEKLSSTNKLLAPGVASSKNPLVEDLNEVKRLLQTLIEKTKGRVDLVSADCGFGGLATKSGSPLEAYEIALKKLVVIKKAVLEIENPP</sequence>
<proteinExistence type="predicted"/>
<evidence type="ECO:0000313" key="1">
    <source>
        <dbReference type="EMBL" id="HHP68494.1"/>
    </source>
</evidence>
<dbReference type="Gene3D" id="3.20.20.210">
    <property type="match status" value="1"/>
</dbReference>
<dbReference type="AlphaFoldDB" id="A0A7J3Y0H4"/>
<gene>
    <name evidence="1" type="ORF">ENM60_06935</name>
</gene>
<reference evidence="1" key="1">
    <citation type="journal article" date="2020" name="mSystems">
        <title>Genome- and Community-Level Interaction Insights into Carbon Utilization and Element Cycling Functions of Hydrothermarchaeota in Hydrothermal Sediment.</title>
        <authorList>
            <person name="Zhou Z."/>
            <person name="Liu Y."/>
            <person name="Xu W."/>
            <person name="Pan J."/>
            <person name="Luo Z.H."/>
            <person name="Li M."/>
        </authorList>
    </citation>
    <scope>NUCLEOTIDE SEQUENCE [LARGE SCALE GENOMIC DNA]</scope>
    <source>
        <strain evidence="1">SpSt-110</strain>
    </source>
</reference>
<name>A0A7J3Y0H4_9CREN</name>